<keyword evidence="5 9" id="KW-0812">Transmembrane</keyword>
<feature type="transmembrane region" description="Helical" evidence="9">
    <location>
        <begin position="278"/>
        <end position="300"/>
    </location>
</feature>
<dbReference type="Pfam" id="PF13520">
    <property type="entry name" value="AA_permease_2"/>
    <property type="match status" value="1"/>
</dbReference>
<evidence type="ECO:0000256" key="4">
    <source>
        <dbReference type="ARBA" id="ARBA00022475"/>
    </source>
</evidence>
<dbReference type="GO" id="GO:0022857">
    <property type="term" value="F:transmembrane transporter activity"/>
    <property type="evidence" value="ECO:0007669"/>
    <property type="project" value="InterPro"/>
</dbReference>
<feature type="transmembrane region" description="Helical" evidence="9">
    <location>
        <begin position="33"/>
        <end position="57"/>
    </location>
</feature>
<feature type="transmembrane region" description="Helical" evidence="9">
    <location>
        <begin position="205"/>
        <end position="223"/>
    </location>
</feature>
<evidence type="ECO:0000256" key="2">
    <source>
        <dbReference type="ARBA" id="ARBA00008220"/>
    </source>
</evidence>
<evidence type="ECO:0000256" key="7">
    <source>
        <dbReference type="ARBA" id="ARBA00022989"/>
    </source>
</evidence>
<dbReference type="EMBL" id="FIZX01000001">
    <property type="protein sequence ID" value="CZF78529.1"/>
    <property type="molecule type" value="Genomic_DNA"/>
</dbReference>
<gene>
    <name evidence="10" type="primary">ydgI</name>
    <name evidence="10" type="ORF">GCE9029_00897</name>
</gene>
<keyword evidence="6" id="KW-0029">Amino-acid transport</keyword>
<keyword evidence="4" id="KW-1003">Cell membrane</keyword>
<evidence type="ECO:0000313" key="11">
    <source>
        <dbReference type="Proteomes" id="UP000071641"/>
    </source>
</evidence>
<feature type="transmembrane region" description="Helical" evidence="9">
    <location>
        <begin position="235"/>
        <end position="258"/>
    </location>
</feature>
<sequence>MSNKLDLKALTALVIGSMIGAGVFSLPQNMAAVASPAAVTLGWLITGFGMICLALTFQELTLSKPEVQGGVFGYAQAGFGDLCGFFSSWGYWLSAAVANVSYLVIVFSTLGLFFDTPTFKLFGDGNTLLSVALSSVLIWLVHTLVLRGVQTAAIVNYVTTIAKLIPIIVFIIATFIAFKWDTFTFDFTGVNIANEPSLFDQIKQTMLITVWVFIGIEGAVVVSSRAKNTKDVGRATILGLLICLFLYVSVTLLSMGVVSTPELAKLQNPSAAKILETLIGEIGAAIIGIGLIISVSGAYLSWTLLATETPYTAAKIGMFPKIFAETNQNGTPTYSLWLTSCAVQLCLILMFMIGGGYDDLLTIASEMILVPYLLVAAYLMKLSFSELDTFKVKAIAFLATVYGIWLLYASGIHHLLLATLLYLPGLAFYINAMQESGKPGFNMRNKILLGVIIFASVYGVYLVAEGVKL</sequence>
<dbReference type="NCBIfam" id="TIGR00905">
    <property type="entry name" value="2A0302"/>
    <property type="match status" value="1"/>
</dbReference>
<keyword evidence="11" id="KW-1185">Reference proteome</keyword>
<dbReference type="GO" id="GO:0006865">
    <property type="term" value="P:amino acid transport"/>
    <property type="evidence" value="ECO:0007669"/>
    <property type="project" value="UniProtKB-KW"/>
</dbReference>
<comment type="subcellular location">
    <subcellularLocation>
        <location evidence="1">Cell membrane</location>
        <topology evidence="1">Multi-pass membrane protein</topology>
    </subcellularLocation>
</comment>
<evidence type="ECO:0000256" key="8">
    <source>
        <dbReference type="ARBA" id="ARBA00023136"/>
    </source>
</evidence>
<feature type="transmembrane region" description="Helical" evidence="9">
    <location>
        <begin position="360"/>
        <end position="380"/>
    </location>
</feature>
<dbReference type="RefSeq" id="WP_062661211.1">
    <property type="nucleotide sequence ID" value="NZ_FIZX01000001.1"/>
</dbReference>
<organism evidence="10 11">
    <name type="scientific">Grimontia celer</name>
    <dbReference type="NCBI Taxonomy" id="1796497"/>
    <lineage>
        <taxon>Bacteria</taxon>
        <taxon>Pseudomonadati</taxon>
        <taxon>Pseudomonadota</taxon>
        <taxon>Gammaproteobacteria</taxon>
        <taxon>Vibrionales</taxon>
        <taxon>Vibrionaceae</taxon>
        <taxon>Grimontia</taxon>
    </lineage>
</organism>
<accession>A0A128EVB5</accession>
<feature type="transmembrane region" description="Helical" evidence="9">
    <location>
        <begin position="445"/>
        <end position="464"/>
    </location>
</feature>
<protein>
    <submittedName>
        <fullName evidence="10">Putative arginine/ornithine antiporter</fullName>
    </submittedName>
</protein>
<evidence type="ECO:0000313" key="10">
    <source>
        <dbReference type="EMBL" id="CZF78529.1"/>
    </source>
</evidence>
<proteinExistence type="inferred from homology"/>
<dbReference type="Gene3D" id="1.20.1740.10">
    <property type="entry name" value="Amino acid/polyamine transporter I"/>
    <property type="match status" value="1"/>
</dbReference>
<dbReference type="Proteomes" id="UP000071641">
    <property type="component" value="Unassembled WGS sequence"/>
</dbReference>
<dbReference type="InterPro" id="IPR002293">
    <property type="entry name" value="AA/rel_permease1"/>
</dbReference>
<feature type="transmembrane region" description="Helical" evidence="9">
    <location>
        <begin position="157"/>
        <end position="178"/>
    </location>
</feature>
<reference evidence="11" key="1">
    <citation type="submission" date="2016-02" db="EMBL/GenBank/DDBJ databases">
        <authorList>
            <person name="Rodrigo-Torres Lidia"/>
            <person name="Arahal R.David."/>
        </authorList>
    </citation>
    <scope>NUCLEOTIDE SEQUENCE [LARGE SCALE GENOMIC DNA]</scope>
    <source>
        <strain evidence="11">CECT 9029</strain>
    </source>
</reference>
<dbReference type="PANTHER" id="PTHR42770">
    <property type="entry name" value="AMINO ACID TRANSPORTER-RELATED"/>
    <property type="match status" value="1"/>
</dbReference>
<dbReference type="InterPro" id="IPR050367">
    <property type="entry name" value="APC_superfamily"/>
</dbReference>
<feature type="transmembrane region" description="Helical" evidence="9">
    <location>
        <begin position="126"/>
        <end position="145"/>
    </location>
</feature>
<feature type="transmembrane region" description="Helical" evidence="9">
    <location>
        <begin position="392"/>
        <end position="409"/>
    </location>
</feature>
<keyword evidence="7 9" id="KW-1133">Transmembrane helix</keyword>
<evidence type="ECO:0000256" key="1">
    <source>
        <dbReference type="ARBA" id="ARBA00004651"/>
    </source>
</evidence>
<keyword evidence="8 9" id="KW-0472">Membrane</keyword>
<evidence type="ECO:0000256" key="3">
    <source>
        <dbReference type="ARBA" id="ARBA00022448"/>
    </source>
</evidence>
<comment type="similarity">
    <text evidence="2">Belongs to the amino acid-polyamine-organocation (APC) superfamily. Basic amino acid/polyamine antiporter (APA) (TC 2.A.3.2) family.</text>
</comment>
<dbReference type="PIRSF" id="PIRSF006060">
    <property type="entry name" value="AA_transporter"/>
    <property type="match status" value="1"/>
</dbReference>
<evidence type="ECO:0000256" key="5">
    <source>
        <dbReference type="ARBA" id="ARBA00022692"/>
    </source>
</evidence>
<evidence type="ECO:0000256" key="6">
    <source>
        <dbReference type="ARBA" id="ARBA00022970"/>
    </source>
</evidence>
<dbReference type="GO" id="GO:0005886">
    <property type="term" value="C:plasma membrane"/>
    <property type="evidence" value="ECO:0007669"/>
    <property type="project" value="UniProtKB-SubCell"/>
</dbReference>
<feature type="transmembrane region" description="Helical" evidence="9">
    <location>
        <begin position="7"/>
        <end position="27"/>
    </location>
</feature>
<dbReference type="STRING" id="1796497.GCE9029_00897"/>
<name>A0A128EVB5_9GAMM</name>
<dbReference type="PANTHER" id="PTHR42770:SF4">
    <property type="entry name" value="ARGININE_ORNITHINE ANTIPORTER-RELATED"/>
    <property type="match status" value="1"/>
</dbReference>
<keyword evidence="3" id="KW-0813">Transport</keyword>
<dbReference type="AlphaFoldDB" id="A0A128EVB5"/>
<dbReference type="InterPro" id="IPR004754">
    <property type="entry name" value="Amino_acid_antiprt"/>
</dbReference>
<evidence type="ECO:0000256" key="9">
    <source>
        <dbReference type="SAM" id="Phobius"/>
    </source>
</evidence>
<feature type="transmembrane region" description="Helical" evidence="9">
    <location>
        <begin position="334"/>
        <end position="354"/>
    </location>
</feature>
<feature type="transmembrane region" description="Helical" evidence="9">
    <location>
        <begin position="91"/>
        <end position="114"/>
    </location>
</feature>